<dbReference type="PANTHER" id="PTHR41532">
    <property type="entry name" value="FIXS PROTEIN"/>
    <property type="match status" value="1"/>
</dbReference>
<dbReference type="EMBL" id="CP047166">
    <property type="protein sequence ID" value="QRF65766.1"/>
    <property type="molecule type" value="Genomic_DNA"/>
</dbReference>
<sequence length="65" mass="7204">MNILVLPIPVTLMMGAIGLVAFFWTARTDQFSDPEGDARRILLTEDHPLPSSHRANREGVRRCGG</sequence>
<evidence type="ECO:0000313" key="4">
    <source>
        <dbReference type="Proteomes" id="UP000596387"/>
    </source>
</evidence>
<feature type="region of interest" description="Disordered" evidence="1">
    <location>
        <begin position="43"/>
        <end position="65"/>
    </location>
</feature>
<keyword evidence="2" id="KW-0472">Membrane</keyword>
<feature type="transmembrane region" description="Helical" evidence="2">
    <location>
        <begin position="6"/>
        <end position="26"/>
    </location>
</feature>
<dbReference type="RefSeq" id="WP_023852182.1">
    <property type="nucleotide sequence ID" value="NZ_CP047166.1"/>
</dbReference>
<proteinExistence type="predicted"/>
<dbReference type="Pfam" id="PF03597">
    <property type="entry name" value="FixS"/>
    <property type="match status" value="1"/>
</dbReference>
<dbReference type="Proteomes" id="UP000596387">
    <property type="component" value="Chromosome"/>
</dbReference>
<keyword evidence="2" id="KW-0812">Transmembrane</keyword>
<name>A0ABX7F5F6_9RHOB</name>
<evidence type="ECO:0000256" key="1">
    <source>
        <dbReference type="SAM" id="MobiDB-lite"/>
    </source>
</evidence>
<gene>
    <name evidence="3" type="primary">ccoS</name>
    <name evidence="3" type="ORF">GQA70_05190</name>
</gene>
<keyword evidence="4" id="KW-1185">Reference proteome</keyword>
<feature type="compositionally biased region" description="Basic and acidic residues" evidence="1">
    <location>
        <begin position="55"/>
        <end position="65"/>
    </location>
</feature>
<dbReference type="NCBIfam" id="TIGR00847">
    <property type="entry name" value="ccoS"/>
    <property type="match status" value="1"/>
</dbReference>
<evidence type="ECO:0000256" key="2">
    <source>
        <dbReference type="SAM" id="Phobius"/>
    </source>
</evidence>
<evidence type="ECO:0000313" key="3">
    <source>
        <dbReference type="EMBL" id="QRF65766.1"/>
    </source>
</evidence>
<reference evidence="3 4" key="1">
    <citation type="submission" date="2019-12" db="EMBL/GenBank/DDBJ databases">
        <title>Complete Genome Sequence of a Quorum-Sensing Bacterium,Rhodobacteraceae bacterium C31, Isolated from a marine microalgae symbiotic bacteria.</title>
        <authorList>
            <person name="Zhang Y."/>
        </authorList>
    </citation>
    <scope>NUCLEOTIDE SEQUENCE [LARGE SCALE GENOMIC DNA]</scope>
    <source>
        <strain evidence="3 4">C31</strain>
    </source>
</reference>
<dbReference type="InterPro" id="IPR004714">
    <property type="entry name" value="Cyt_oxidase_maturation_cbb3"/>
</dbReference>
<keyword evidence="2" id="KW-1133">Transmembrane helix</keyword>
<organism evidence="3 4">
    <name type="scientific">Ponticoccus alexandrii</name>
    <dbReference type="NCBI Taxonomy" id="1943633"/>
    <lineage>
        <taxon>Bacteria</taxon>
        <taxon>Pseudomonadati</taxon>
        <taxon>Pseudomonadota</taxon>
        <taxon>Alphaproteobacteria</taxon>
        <taxon>Rhodobacterales</taxon>
        <taxon>Roseobacteraceae</taxon>
        <taxon>Ponticoccus</taxon>
    </lineage>
</organism>
<dbReference type="PANTHER" id="PTHR41532:SF1">
    <property type="entry name" value="FIXS PROTEIN"/>
    <property type="match status" value="1"/>
</dbReference>
<accession>A0ABX7F5F6</accession>
<protein>
    <submittedName>
        <fullName evidence="3">Cbb3-type cytochrome oxidase assembly protein CcoS</fullName>
    </submittedName>
</protein>